<evidence type="ECO:0000256" key="1">
    <source>
        <dbReference type="SAM" id="Phobius"/>
    </source>
</evidence>
<evidence type="ECO:0000313" key="3">
    <source>
        <dbReference type="Proteomes" id="UP000243207"/>
    </source>
</evidence>
<dbReference type="InterPro" id="IPR005133">
    <property type="entry name" value="PhaG_MnhG_YufB"/>
</dbReference>
<dbReference type="Pfam" id="PF03334">
    <property type="entry name" value="PhaG_MnhG_YufB"/>
    <property type="match status" value="1"/>
</dbReference>
<organism evidence="2 3">
    <name type="scientific">Halopseudomonas xinjiangensis</name>
    <dbReference type="NCBI Taxonomy" id="487184"/>
    <lineage>
        <taxon>Bacteria</taxon>
        <taxon>Pseudomonadati</taxon>
        <taxon>Pseudomonadota</taxon>
        <taxon>Gammaproteobacteria</taxon>
        <taxon>Pseudomonadales</taxon>
        <taxon>Pseudomonadaceae</taxon>
        <taxon>Halopseudomonas</taxon>
    </lineage>
</organism>
<feature type="transmembrane region" description="Helical" evidence="1">
    <location>
        <begin position="6"/>
        <end position="28"/>
    </location>
</feature>
<keyword evidence="3" id="KW-1185">Reference proteome</keyword>
<accession>A0A1H1YWA6</accession>
<dbReference type="RefSeq" id="WP_093397036.1">
    <property type="nucleotide sequence ID" value="NZ_LT629736.1"/>
</dbReference>
<gene>
    <name evidence="2" type="ORF">SAMN05216421_3292</name>
</gene>
<dbReference type="STRING" id="487184.SAMN05216421_3292"/>
<dbReference type="Proteomes" id="UP000243207">
    <property type="component" value="Chromosome I"/>
</dbReference>
<dbReference type="PANTHER" id="PTHR34703">
    <property type="entry name" value="ANTIPORTER SUBUNIT MNHG2-RELATED"/>
    <property type="match status" value="1"/>
</dbReference>
<feature type="transmembrane region" description="Helical" evidence="1">
    <location>
        <begin position="65"/>
        <end position="87"/>
    </location>
</feature>
<evidence type="ECO:0000313" key="2">
    <source>
        <dbReference type="EMBL" id="SDT25698.1"/>
    </source>
</evidence>
<reference evidence="3" key="1">
    <citation type="submission" date="2016-10" db="EMBL/GenBank/DDBJ databases">
        <authorList>
            <person name="Varghese N."/>
            <person name="Submissions S."/>
        </authorList>
    </citation>
    <scope>NUCLEOTIDE SEQUENCE [LARGE SCALE GENOMIC DNA]</scope>
    <source>
        <strain evidence="3">NRRL B-51270</strain>
    </source>
</reference>
<keyword evidence="1" id="KW-0472">Membrane</keyword>
<sequence>MSEWLAVLSVPFWVAGGFFFIAGTVGLLRFPDLYCRLHAVTKADTLGLGCVVVGLALRADGPREVLVMLLIWLLIMGSGATACQLLAHYRQEASGSTIKDSATHAAESSDV</sequence>
<dbReference type="EMBL" id="LT629736">
    <property type="protein sequence ID" value="SDT25698.1"/>
    <property type="molecule type" value="Genomic_DNA"/>
</dbReference>
<dbReference type="PANTHER" id="PTHR34703:SF1">
    <property type="entry name" value="ANTIPORTER SUBUNIT MNHG2-RELATED"/>
    <property type="match status" value="1"/>
</dbReference>
<dbReference type="OrthoDB" id="9813804at2"/>
<name>A0A1H1YWA6_9GAMM</name>
<proteinExistence type="predicted"/>
<protein>
    <submittedName>
        <fullName evidence="2">Multisubunit sodium/proton antiporter, MrpG subunit</fullName>
    </submittedName>
</protein>
<dbReference type="AlphaFoldDB" id="A0A1H1YWA6"/>
<keyword evidence="1" id="KW-1133">Transmembrane helix</keyword>
<dbReference type="GO" id="GO:0015385">
    <property type="term" value="F:sodium:proton antiporter activity"/>
    <property type="evidence" value="ECO:0007669"/>
    <property type="project" value="TreeGrafter"/>
</dbReference>
<keyword evidence="1" id="KW-0812">Transmembrane</keyword>